<protein>
    <recommendedName>
        <fullName evidence="3">Orc1-like AAA ATPase domain-containing protein</fullName>
    </recommendedName>
</protein>
<name>A0A1V1P430_9BACT</name>
<dbReference type="EMBL" id="ATBP01000614">
    <property type="protein sequence ID" value="ETR69558.1"/>
    <property type="molecule type" value="Genomic_DNA"/>
</dbReference>
<accession>A0A1V1P430</accession>
<dbReference type="Proteomes" id="UP000189670">
    <property type="component" value="Unassembled WGS sequence"/>
</dbReference>
<organism evidence="1 2">
    <name type="scientific">Candidatus Magnetoglobus multicellularis str. Araruama</name>
    <dbReference type="NCBI Taxonomy" id="890399"/>
    <lineage>
        <taxon>Bacteria</taxon>
        <taxon>Pseudomonadati</taxon>
        <taxon>Thermodesulfobacteriota</taxon>
        <taxon>Desulfobacteria</taxon>
        <taxon>Desulfobacterales</taxon>
        <taxon>Desulfobacteraceae</taxon>
        <taxon>Candidatus Magnetoglobus</taxon>
    </lineage>
</organism>
<comment type="caution">
    <text evidence="1">The sequence shown here is derived from an EMBL/GenBank/DDBJ whole genome shotgun (WGS) entry which is preliminary data.</text>
</comment>
<evidence type="ECO:0008006" key="3">
    <source>
        <dbReference type="Google" id="ProtNLM"/>
    </source>
</evidence>
<proteinExistence type="predicted"/>
<sequence length="420" mass="48724">MKYQFPVKNKFHARTVTELDYEIDPMNPDVYVNLDSVRGNDYIEEIKFNLNLDEDTLKVVTPNFIKIIFSGHRGSGKSIELQRFQNYINDSSRYFSVFIRIEKELEVGSFQPEDLFIILITKLIESIHELKIEFNSDYLKEIQREWLSEKAIIKELKDNFQVDVSSEVTAGASFFVFLKLKSALKFVFSSESKTLRTIRETIKKNPKNLIDKFNAVVSDLRIALDKKNLSKDILFILDGTEKIPYQIYRELFCENSYLIRAINANMIFSVPINSYFDIKGNPSSEFFQTYTLPMILITDNSMPLLGQIITKRIDCETFIEKESLDFCIQKSGGCIRQLLRIVNKALIISRGTKITKKTAEKSVSDLGRSMIEQFDSEHLSILKQKQYYTADLKVLDLLFSLAVLKYNGVREINPLIQKYL</sequence>
<gene>
    <name evidence="1" type="ORF">OMM_03863</name>
</gene>
<evidence type="ECO:0000313" key="1">
    <source>
        <dbReference type="EMBL" id="ETR69558.1"/>
    </source>
</evidence>
<reference evidence="2" key="1">
    <citation type="submission" date="2012-11" db="EMBL/GenBank/DDBJ databases">
        <authorList>
            <person name="Lucero-Rivera Y.E."/>
            <person name="Tovar-Ramirez D."/>
        </authorList>
    </citation>
    <scope>NUCLEOTIDE SEQUENCE [LARGE SCALE GENOMIC DNA]</scope>
    <source>
        <strain evidence="2">Araruama</strain>
    </source>
</reference>
<evidence type="ECO:0000313" key="2">
    <source>
        <dbReference type="Proteomes" id="UP000189670"/>
    </source>
</evidence>
<dbReference type="AlphaFoldDB" id="A0A1V1P430"/>